<accession>A0A6A7RQK3</accession>
<dbReference type="Proteomes" id="UP000342300">
    <property type="component" value="Unassembled WGS sequence"/>
</dbReference>
<reference evidence="13 14" key="1">
    <citation type="submission" date="2017-09" db="EMBL/GenBank/DDBJ databases">
        <title>Metagenomic Analysis Reveals Denitrifying Candidatus Accumulibacter and Flanking Population as a Source of N2O.</title>
        <authorList>
            <person name="Gao H."/>
            <person name="Mao Y."/>
            <person name="Zhao X."/>
            <person name="Liu W.-T."/>
            <person name="Zhang T."/>
            <person name="Wells G."/>
        </authorList>
    </citation>
    <scope>NUCLEOTIDE SEQUENCE [LARGE SCALE GENOMIC DNA]</scope>
    <source>
        <strain evidence="13">CANDO_2_IC</strain>
    </source>
</reference>
<dbReference type="InterPro" id="IPR013525">
    <property type="entry name" value="ABC2_TM"/>
</dbReference>
<organism evidence="13 14">
    <name type="scientific">Candidatus Accumulibacter phosphatis</name>
    <dbReference type="NCBI Taxonomy" id="327160"/>
    <lineage>
        <taxon>Bacteria</taxon>
        <taxon>Pseudomonadati</taxon>
        <taxon>Pseudomonadota</taxon>
        <taxon>Betaproteobacteria</taxon>
        <taxon>Candidatus Accumulibacter</taxon>
    </lineage>
</organism>
<evidence type="ECO:0000256" key="8">
    <source>
        <dbReference type="ARBA" id="ARBA00022989"/>
    </source>
</evidence>
<evidence type="ECO:0000256" key="10">
    <source>
        <dbReference type="ARBA" id="ARBA00023136"/>
    </source>
</evidence>
<dbReference type="Pfam" id="PF01061">
    <property type="entry name" value="ABC2_membrane"/>
    <property type="match status" value="1"/>
</dbReference>
<feature type="transmembrane region" description="Helical" evidence="11">
    <location>
        <begin position="65"/>
        <end position="83"/>
    </location>
</feature>
<sequence>MAGPTDNIRSSTSITLSVWSAIFLREAVSRVSGGRAAWVWLLVEPVAHLTILMVVLSAVRHGITLGMDFALFLAIGILGYNLFRNAALRSMAAISANRALFAYRQVKPVDVVLVRAFLEGVIQLFVGLIMFAGMSLLGFDVLPYDPLTVMLVYVLFWVFGTGLGLMLSVGSTLIPEVGKVASLCFLPLYFVSGVMFAPAMLPPQVREWLLLNPIMQGLELARAAFSPSYPATTGIDIGYVTGFAFVSFFFGLALHVRFARRLLMQ</sequence>
<name>A0A6A7RQK3_9PROT</name>
<dbReference type="PANTHER" id="PTHR30413:SF10">
    <property type="entry name" value="CAPSULE POLYSACCHARIDE EXPORT INNER-MEMBRANE PROTEIN CTRC"/>
    <property type="match status" value="1"/>
</dbReference>
<evidence type="ECO:0000256" key="4">
    <source>
        <dbReference type="ARBA" id="ARBA00022475"/>
    </source>
</evidence>
<dbReference type="InterPro" id="IPR047817">
    <property type="entry name" value="ABC2_TM_bact-type"/>
</dbReference>
<evidence type="ECO:0000256" key="7">
    <source>
        <dbReference type="ARBA" id="ARBA00022903"/>
    </source>
</evidence>
<dbReference type="GO" id="GO:0140359">
    <property type="term" value="F:ABC-type transporter activity"/>
    <property type="evidence" value="ECO:0007669"/>
    <property type="project" value="InterPro"/>
</dbReference>
<evidence type="ECO:0000256" key="6">
    <source>
        <dbReference type="ARBA" id="ARBA00022692"/>
    </source>
</evidence>
<evidence type="ECO:0000256" key="3">
    <source>
        <dbReference type="ARBA" id="ARBA00022448"/>
    </source>
</evidence>
<comment type="subcellular location">
    <subcellularLocation>
        <location evidence="11">Cell inner membrane</location>
        <topology evidence="11">Multi-pass membrane protein</topology>
    </subcellularLocation>
    <subcellularLocation>
        <location evidence="1">Cell membrane</location>
        <topology evidence="1">Multi-pass membrane protein</topology>
    </subcellularLocation>
</comment>
<feature type="transmembrane region" description="Helical" evidence="11">
    <location>
        <begin position="149"/>
        <end position="168"/>
    </location>
</feature>
<comment type="caution">
    <text evidence="13">The sequence shown here is derived from an EMBL/GenBank/DDBJ whole genome shotgun (WGS) entry which is preliminary data.</text>
</comment>
<protein>
    <recommendedName>
        <fullName evidence="11">Transport permease protein</fullName>
    </recommendedName>
</protein>
<evidence type="ECO:0000256" key="5">
    <source>
        <dbReference type="ARBA" id="ARBA00022597"/>
    </source>
</evidence>
<keyword evidence="9" id="KW-0625">Polysaccharide transport</keyword>
<dbReference type="GO" id="GO:0015774">
    <property type="term" value="P:polysaccharide transport"/>
    <property type="evidence" value="ECO:0007669"/>
    <property type="project" value="UniProtKB-KW"/>
</dbReference>
<keyword evidence="7" id="KW-0972">Capsule biogenesis/degradation</keyword>
<dbReference type="EMBL" id="PDHS01000097">
    <property type="protein sequence ID" value="MQM29844.1"/>
    <property type="molecule type" value="Genomic_DNA"/>
</dbReference>
<feature type="domain" description="ABC transmembrane type-2" evidence="12">
    <location>
        <begin position="36"/>
        <end position="258"/>
    </location>
</feature>
<feature type="transmembrane region" description="Helical" evidence="11">
    <location>
        <begin position="38"/>
        <end position="59"/>
    </location>
</feature>
<keyword evidence="5" id="KW-0762">Sugar transport</keyword>
<feature type="transmembrane region" description="Helical" evidence="11">
    <location>
        <begin position="112"/>
        <end position="137"/>
    </location>
</feature>
<keyword evidence="10 11" id="KW-0472">Membrane</keyword>
<keyword evidence="3 11" id="KW-0813">Transport</keyword>
<feature type="transmembrane region" description="Helical" evidence="11">
    <location>
        <begin position="237"/>
        <end position="256"/>
    </location>
</feature>
<evidence type="ECO:0000256" key="11">
    <source>
        <dbReference type="RuleBase" id="RU361157"/>
    </source>
</evidence>
<proteinExistence type="inferred from homology"/>
<keyword evidence="4 11" id="KW-1003">Cell membrane</keyword>
<dbReference type="PRINTS" id="PR00164">
    <property type="entry name" value="ABC2TRNSPORT"/>
</dbReference>
<dbReference type="PANTHER" id="PTHR30413">
    <property type="entry name" value="INNER MEMBRANE TRANSPORT PERMEASE"/>
    <property type="match status" value="1"/>
</dbReference>
<evidence type="ECO:0000256" key="2">
    <source>
        <dbReference type="ARBA" id="ARBA00007783"/>
    </source>
</evidence>
<dbReference type="InterPro" id="IPR000412">
    <property type="entry name" value="ABC_2_transport"/>
</dbReference>
<comment type="similarity">
    <text evidence="2 11">Belongs to the ABC-2 integral membrane protein family.</text>
</comment>
<keyword evidence="6 11" id="KW-0812">Transmembrane</keyword>
<dbReference type="GO" id="GO:0043190">
    <property type="term" value="C:ATP-binding cassette (ABC) transporter complex"/>
    <property type="evidence" value="ECO:0007669"/>
    <property type="project" value="InterPro"/>
</dbReference>
<evidence type="ECO:0000256" key="1">
    <source>
        <dbReference type="ARBA" id="ARBA00004651"/>
    </source>
</evidence>
<evidence type="ECO:0000256" key="9">
    <source>
        <dbReference type="ARBA" id="ARBA00023047"/>
    </source>
</evidence>
<gene>
    <name evidence="13" type="ORF">CRU78_04535</name>
</gene>
<keyword evidence="8 11" id="KW-1133">Transmembrane helix</keyword>
<evidence type="ECO:0000313" key="13">
    <source>
        <dbReference type="EMBL" id="MQM29844.1"/>
    </source>
</evidence>
<dbReference type="PROSITE" id="PS51012">
    <property type="entry name" value="ABC_TM2"/>
    <property type="match status" value="1"/>
</dbReference>
<dbReference type="AlphaFoldDB" id="A0A6A7RQK3"/>
<feature type="transmembrane region" description="Helical" evidence="11">
    <location>
        <begin position="180"/>
        <end position="201"/>
    </location>
</feature>
<dbReference type="GO" id="GO:0015920">
    <property type="term" value="P:lipopolysaccharide transport"/>
    <property type="evidence" value="ECO:0007669"/>
    <property type="project" value="TreeGrafter"/>
</dbReference>
<evidence type="ECO:0000259" key="12">
    <source>
        <dbReference type="PROSITE" id="PS51012"/>
    </source>
</evidence>
<evidence type="ECO:0000313" key="14">
    <source>
        <dbReference type="Proteomes" id="UP000342300"/>
    </source>
</evidence>